<evidence type="ECO:0000313" key="1">
    <source>
        <dbReference type="EMBL" id="PIZ35682.1"/>
    </source>
</evidence>
<accession>A0A2M7T5P7</accession>
<dbReference type="RefSeq" id="WP_286977418.1">
    <property type="nucleotide sequence ID" value="NZ_PFNG01000230.1"/>
</dbReference>
<dbReference type="EMBL" id="PFNG01000230">
    <property type="protein sequence ID" value="PIZ35682.1"/>
    <property type="molecule type" value="Genomic_DNA"/>
</dbReference>
<organism evidence="1 2">
    <name type="scientific">Candidatus Aquicultor secundus</name>
    <dbReference type="NCBI Taxonomy" id="1973895"/>
    <lineage>
        <taxon>Bacteria</taxon>
        <taxon>Bacillati</taxon>
        <taxon>Actinomycetota</taxon>
        <taxon>Candidatus Aquicultoria</taxon>
        <taxon>Candidatus Aquicultorales</taxon>
        <taxon>Candidatus Aquicultoraceae</taxon>
        <taxon>Candidatus Aquicultor</taxon>
    </lineage>
</organism>
<dbReference type="AlphaFoldDB" id="A0A2M7T5P7"/>
<reference evidence="2" key="1">
    <citation type="submission" date="2017-09" db="EMBL/GenBank/DDBJ databases">
        <title>Depth-based differentiation of microbial function through sediment-hosted aquifers and enrichment of novel symbionts in the deep terrestrial subsurface.</title>
        <authorList>
            <person name="Probst A.J."/>
            <person name="Ladd B."/>
            <person name="Jarett J.K."/>
            <person name="Geller-Mcgrath D.E."/>
            <person name="Sieber C.M.K."/>
            <person name="Emerson J.B."/>
            <person name="Anantharaman K."/>
            <person name="Thomas B.C."/>
            <person name="Malmstrom R."/>
            <person name="Stieglmeier M."/>
            <person name="Klingl A."/>
            <person name="Woyke T."/>
            <person name="Ryan C.M."/>
            <person name="Banfield J.F."/>
        </authorList>
    </citation>
    <scope>NUCLEOTIDE SEQUENCE [LARGE SCALE GENOMIC DNA]</scope>
</reference>
<name>A0A2M7T5P7_9ACTN</name>
<gene>
    <name evidence="1" type="ORF">COY37_09885</name>
</gene>
<comment type="caution">
    <text evidence="1">The sequence shown here is derived from an EMBL/GenBank/DDBJ whole genome shotgun (WGS) entry which is preliminary data.</text>
</comment>
<protein>
    <submittedName>
        <fullName evidence="1">Uncharacterized protein</fullName>
    </submittedName>
</protein>
<sequence>MNQELIDKLKNELEEGMGLEKCRKCGCMKDALNALEEALPQLKEKGIAKIAERVDGWVGELEEQKYK</sequence>
<dbReference type="Proteomes" id="UP000230956">
    <property type="component" value="Unassembled WGS sequence"/>
</dbReference>
<evidence type="ECO:0000313" key="2">
    <source>
        <dbReference type="Proteomes" id="UP000230956"/>
    </source>
</evidence>
<proteinExistence type="predicted"/>